<dbReference type="GO" id="GO:0005788">
    <property type="term" value="C:endoplasmic reticulum lumen"/>
    <property type="evidence" value="ECO:0007669"/>
    <property type="project" value="UniProtKB-SubCell"/>
</dbReference>
<dbReference type="InterPro" id="IPR013766">
    <property type="entry name" value="Thioredoxin_domain"/>
</dbReference>
<dbReference type="InterPro" id="IPR036249">
    <property type="entry name" value="Thioredoxin-like_sf"/>
</dbReference>
<dbReference type="Proteomes" id="UP000001595">
    <property type="component" value="Chromosome 2B"/>
</dbReference>
<keyword evidence="5" id="KW-0256">Endoplasmic reticulum</keyword>
<keyword evidence="7 11" id="KW-1015">Disulfide bond</keyword>
<keyword evidence="12" id="KW-0175">Coiled coil</keyword>
<feature type="disulfide bond" description="Redox-active" evidence="11">
    <location>
        <begin position="480"/>
        <end position="483"/>
    </location>
</feature>
<name>A0A8I5TQ66_PONAB</name>
<comment type="subcellular location">
    <subcellularLocation>
        <location evidence="1">Endoplasmic reticulum lumen</location>
    </subcellularLocation>
</comment>
<evidence type="ECO:0000256" key="8">
    <source>
        <dbReference type="ARBA" id="ARBA00023180"/>
    </source>
</evidence>
<dbReference type="Pfam" id="PF00226">
    <property type="entry name" value="DnaJ"/>
    <property type="match status" value="1"/>
</dbReference>
<dbReference type="GO" id="GO:0030544">
    <property type="term" value="F:Hsp70 protein binding"/>
    <property type="evidence" value="ECO:0007669"/>
    <property type="project" value="Ensembl"/>
</dbReference>
<feature type="coiled-coil region" evidence="12">
    <location>
        <begin position="751"/>
        <end position="785"/>
    </location>
</feature>
<reference evidence="16" key="1">
    <citation type="submission" date="2008-02" db="EMBL/GenBank/DDBJ databases">
        <title>A 6x draft sequence assembly of the Pongo pygmaeus abelii genome.</title>
        <authorList>
            <person name="Wilson R.K."/>
            <person name="Mardis E."/>
        </authorList>
    </citation>
    <scope>NUCLEOTIDE SEQUENCE [LARGE SCALE GENOMIC DNA]</scope>
</reference>
<dbReference type="InterPro" id="IPR035674">
    <property type="entry name" value="ERdj5_TRX_C"/>
</dbReference>
<dbReference type="CDD" id="cd03004">
    <property type="entry name" value="PDI_a_ERdj5_C"/>
    <property type="match status" value="3"/>
</dbReference>
<dbReference type="FunFam" id="3.40.30.10:FF:000137">
    <property type="entry name" value="DnaJ homolog subfamily C member 10"/>
    <property type="match status" value="1"/>
</dbReference>
<dbReference type="PANTHER" id="PTHR44340:SF1">
    <property type="entry name" value="DNAJ HOMOLOG SUBFAMILY C MEMBER 10"/>
    <property type="match status" value="1"/>
</dbReference>
<feature type="disulfide bond" description="Redox-active" evidence="11">
    <location>
        <begin position="588"/>
        <end position="591"/>
    </location>
</feature>
<keyword evidence="9" id="KW-0676">Redox-active center</keyword>
<feature type="domain" description="Thioredoxin" evidence="15">
    <location>
        <begin position="437"/>
        <end position="555"/>
    </location>
</feature>
<dbReference type="GO" id="GO:0015035">
    <property type="term" value="F:protein-disulfide reductase activity"/>
    <property type="evidence" value="ECO:0007669"/>
    <property type="project" value="Ensembl"/>
</dbReference>
<dbReference type="GO" id="GO:0070059">
    <property type="term" value="P:intrinsic apoptotic signaling pathway in response to endoplasmic reticulum stress"/>
    <property type="evidence" value="ECO:0007669"/>
    <property type="project" value="Ensembl"/>
</dbReference>
<keyword evidence="13" id="KW-0472">Membrane</keyword>
<dbReference type="InterPro" id="IPR021170">
    <property type="entry name" value="ERdj5"/>
</dbReference>
<evidence type="ECO:0000256" key="11">
    <source>
        <dbReference type="PIRSR" id="PIRSR037293-1"/>
    </source>
</evidence>
<evidence type="ECO:0000256" key="10">
    <source>
        <dbReference type="ARBA" id="ARBA00058740"/>
    </source>
</evidence>
<dbReference type="InterPro" id="IPR017937">
    <property type="entry name" value="Thioredoxin_CS"/>
</dbReference>
<evidence type="ECO:0000313" key="17">
    <source>
        <dbReference type="Proteomes" id="UP000001595"/>
    </source>
</evidence>
<dbReference type="PANTHER" id="PTHR44340">
    <property type="entry name" value="DNAJ HOMOLOG SUBFAMILY C MEMBER 10"/>
    <property type="match status" value="1"/>
</dbReference>
<dbReference type="FunFam" id="3.40.30.10:FF:000169">
    <property type="entry name" value="DnaJ homolog subfamily C member 10"/>
    <property type="match status" value="1"/>
</dbReference>
<dbReference type="FunFam" id="3.40.30.10:FF:000135">
    <property type="entry name" value="DnaJ homolog subfamily C member 10"/>
    <property type="match status" value="1"/>
</dbReference>
<dbReference type="FunFam" id="3.40.30.10:FF:000125">
    <property type="entry name" value="DnaJ homolog subfamily C member 10"/>
    <property type="match status" value="1"/>
</dbReference>
<evidence type="ECO:0000313" key="16">
    <source>
        <dbReference type="Ensembl" id="ENSPPYP00000033093.1"/>
    </source>
</evidence>
<dbReference type="GO" id="GO:0016671">
    <property type="term" value="F:oxidoreductase activity, acting on a sulfur group of donors, disulfide as acceptor"/>
    <property type="evidence" value="ECO:0007669"/>
    <property type="project" value="Ensembl"/>
</dbReference>
<evidence type="ECO:0000256" key="9">
    <source>
        <dbReference type="ARBA" id="ARBA00023284"/>
    </source>
</evidence>
<organism evidence="16 17">
    <name type="scientific">Pongo abelii</name>
    <name type="common">Sumatran orangutan</name>
    <name type="synonym">Pongo pygmaeus abelii</name>
    <dbReference type="NCBI Taxonomy" id="9601"/>
    <lineage>
        <taxon>Eukaryota</taxon>
        <taxon>Metazoa</taxon>
        <taxon>Chordata</taxon>
        <taxon>Craniata</taxon>
        <taxon>Vertebrata</taxon>
        <taxon>Euteleostomi</taxon>
        <taxon>Mammalia</taxon>
        <taxon>Eutheria</taxon>
        <taxon>Euarchontoglires</taxon>
        <taxon>Primates</taxon>
        <taxon>Haplorrhini</taxon>
        <taxon>Catarrhini</taxon>
        <taxon>Hominidae</taxon>
        <taxon>Pongo</taxon>
    </lineage>
</organism>
<dbReference type="InterPro" id="IPR001623">
    <property type="entry name" value="DnaJ_domain"/>
</dbReference>
<dbReference type="PRINTS" id="PR00421">
    <property type="entry name" value="THIOREDOXIN"/>
</dbReference>
<dbReference type="InterPro" id="IPR052460">
    <property type="entry name" value="ER_disulfide_reductase"/>
</dbReference>
<evidence type="ECO:0000256" key="3">
    <source>
        <dbReference type="ARBA" id="ARBA00022729"/>
    </source>
</evidence>
<feature type="domain" description="Thioredoxin" evidence="15">
    <location>
        <begin position="113"/>
        <end position="234"/>
    </location>
</feature>
<dbReference type="SUPFAM" id="SSF46565">
    <property type="entry name" value="Chaperone J-domain"/>
    <property type="match status" value="1"/>
</dbReference>
<evidence type="ECO:0000256" key="5">
    <source>
        <dbReference type="ARBA" id="ARBA00022824"/>
    </source>
</evidence>
<evidence type="ECO:0000256" key="1">
    <source>
        <dbReference type="ARBA" id="ARBA00004319"/>
    </source>
</evidence>
<dbReference type="GO" id="GO:0034663">
    <property type="term" value="C:endoplasmic reticulum chaperone complex"/>
    <property type="evidence" value="ECO:0007669"/>
    <property type="project" value="Ensembl"/>
</dbReference>
<feature type="disulfide bond" description="Redox-active" evidence="11">
    <location>
        <begin position="158"/>
        <end position="161"/>
    </location>
</feature>
<evidence type="ECO:0000259" key="15">
    <source>
        <dbReference type="PROSITE" id="PS51352"/>
    </source>
</evidence>
<dbReference type="FunFam" id="1.10.287.110:FF:000029">
    <property type="entry name" value="DnaJ homolog subfamily C member 10"/>
    <property type="match status" value="1"/>
</dbReference>
<reference evidence="16" key="3">
    <citation type="submission" date="2025-09" db="UniProtKB">
        <authorList>
            <consortium name="Ensembl"/>
        </authorList>
    </citation>
    <scope>IDENTIFICATION</scope>
</reference>
<dbReference type="CDD" id="cd06257">
    <property type="entry name" value="DnaJ"/>
    <property type="match status" value="1"/>
</dbReference>
<protein>
    <recommendedName>
        <fullName evidence="2">DnaJ homolog subfamily C member 10</fullName>
    </recommendedName>
</protein>
<dbReference type="Gene3D" id="3.40.30.10">
    <property type="entry name" value="Glutaredoxin"/>
    <property type="match status" value="6"/>
</dbReference>
<evidence type="ECO:0000259" key="14">
    <source>
        <dbReference type="PROSITE" id="PS50076"/>
    </source>
</evidence>
<feature type="disulfide bond" description="Redox-active" evidence="11">
    <location>
        <begin position="700"/>
        <end position="703"/>
    </location>
</feature>
<dbReference type="GO" id="GO:0051117">
    <property type="term" value="F:ATPase binding"/>
    <property type="evidence" value="ECO:0007669"/>
    <property type="project" value="Ensembl"/>
</dbReference>
<evidence type="ECO:0000256" key="13">
    <source>
        <dbReference type="SAM" id="Phobius"/>
    </source>
</evidence>
<comment type="function">
    <text evidence="10">Endoplasmic reticulum disulfide reductase involved both in the correct folding of proteins and degradation of misfolded proteins. Required for efficient folding of proteins in the endoplasmic reticulum by catalyzing the removal of non-native disulfide bonds formed during the folding of proteins, such as LDLR. Also involved in endoplasmic reticulum-associated degradation (ERAD) by reducing incorrect disulfide bonds in misfolded glycoproteins recognized by EDEM1. Interaction with HSPA5 is required its activity, not for the disulfide reductase activity, but to facilitate the release of DNAJC10 from its substrate. Promotes apoptotic signaling pathway in response to endoplasmic reticulum stress.</text>
</comment>
<dbReference type="GO" id="GO:0034975">
    <property type="term" value="P:protein folding in endoplasmic reticulum"/>
    <property type="evidence" value="ECO:0007669"/>
    <property type="project" value="Ensembl"/>
</dbReference>
<sequence length="802" mass="92065">MGVWLSKDDYIRDLKRIILCFLIVYMAILVGTEQDFYSLLGVSKTASSREIRQAFKKLALKLHPDKNPNNPNAHGDFLKINRAYEVLKDEDLRKKYDKYGEKGLEDNQGGQYESWNYYRYDFGIYDDDPEIITLERREFDAAVNSGELWFVNFYSPGCSHCHDLAPTWRDFAKEVDGLLRIGAVNCGDDRMLCRMKGVNSYPSLFIFRSGMAPVKYHGDRSKESLVSFAMQHVRSTVTELWTGNFVNSIQTAFAAGIGWLITFCSKGGDCLTSQTRLRLSGMLDGLVNVGWMDCATQDNLCKSLDITTSTTAYFPPGATLNNKEKNSILFLNSLDAKEIYLEVIHNLPDFELLSAHTLEDRLAHHRWLLFFHFGKNENSNDPELKKLKTLLKNDHIQVGRFDCSSAPDICSNLYVFQPSLAVFKGQGTKEYEIHHGKKILYDILAFAKESVNSHVTTLGPQNFPANDKEPWLVDFFAPWCPPCRALLPELRRASNLLYGQLKFGTLDCTVHEGLCNMYNIQAYPTTVVFNQSNIHEYEGHHSAEQILEFIEDLMNPSVVSLTPTTFNELVTQRKHNEVWMVDFYSPWCHPCQVLMPEWKRMARTLTGLINVGSIDCQQYHSFCAQENVQRYPEIRFFPPKSNKAYQYHSYNGWNRDAYSLRIWGLGFLPQVSTGLTPQTFSEKVLQGKNHWVIDFYAPWCGPCQNFAPEFELLARMIKGKVKAGKVDCQAYAQTCQKAGIRAYPTVKFYFYERAKRTFQEEQINIRDAKAIAALINEKLETLQNQGKRNKVWTKPRVDFGKS</sequence>
<evidence type="ECO:0000256" key="4">
    <source>
        <dbReference type="ARBA" id="ARBA00022737"/>
    </source>
</evidence>
<gene>
    <name evidence="16" type="primary">DNAJC10</name>
</gene>
<dbReference type="GeneTree" id="ENSGT00940000155558"/>
<keyword evidence="8" id="KW-0325">Glycoprotein</keyword>
<dbReference type="FunFam" id="3.40.30.10:FF:000106">
    <property type="entry name" value="DnaJ homolog subfamily C member 10"/>
    <property type="match status" value="1"/>
</dbReference>
<feature type="domain" description="J" evidence="14">
    <location>
        <begin position="35"/>
        <end position="100"/>
    </location>
</feature>
<evidence type="ECO:0000256" key="7">
    <source>
        <dbReference type="ARBA" id="ARBA00023157"/>
    </source>
</evidence>
<dbReference type="PRINTS" id="PR00625">
    <property type="entry name" value="JDOMAIN"/>
</dbReference>
<keyword evidence="4" id="KW-0677">Repeat</keyword>
<dbReference type="Ensembl" id="ENSPPYT00000051742.1">
    <property type="protein sequence ID" value="ENSPPYP00000033093.1"/>
    <property type="gene ID" value="ENSPPYG00000012994.3"/>
</dbReference>
<dbReference type="GO" id="GO:0051787">
    <property type="term" value="F:misfolded protein binding"/>
    <property type="evidence" value="ECO:0007669"/>
    <property type="project" value="Ensembl"/>
</dbReference>
<dbReference type="PROSITE" id="PS51352">
    <property type="entry name" value="THIOREDOXIN_2"/>
    <property type="match status" value="3"/>
</dbReference>
<dbReference type="InterPro" id="IPR036869">
    <property type="entry name" value="J_dom_sf"/>
</dbReference>
<reference evidence="16" key="2">
    <citation type="submission" date="2025-08" db="UniProtKB">
        <authorList>
            <consortium name="Ensembl"/>
        </authorList>
    </citation>
    <scope>IDENTIFICATION</scope>
</reference>
<dbReference type="PROSITE" id="PS00194">
    <property type="entry name" value="THIOREDOXIN_1"/>
    <property type="match status" value="2"/>
</dbReference>
<dbReference type="SUPFAM" id="SSF52833">
    <property type="entry name" value="Thioredoxin-like"/>
    <property type="match status" value="6"/>
</dbReference>
<dbReference type="Gene3D" id="1.10.287.110">
    <property type="entry name" value="DnaJ domain"/>
    <property type="match status" value="1"/>
</dbReference>
<feature type="domain" description="Thioredoxin" evidence="15">
    <location>
        <begin position="625"/>
        <end position="780"/>
    </location>
</feature>
<feature type="transmembrane region" description="Helical" evidence="13">
    <location>
        <begin position="14"/>
        <end position="32"/>
    </location>
</feature>
<dbReference type="AlphaFoldDB" id="A0A8I5TQ66"/>
<keyword evidence="3" id="KW-0732">Signal</keyword>
<dbReference type="GO" id="GO:0001671">
    <property type="term" value="F:ATPase activator activity"/>
    <property type="evidence" value="ECO:0007669"/>
    <property type="project" value="Ensembl"/>
</dbReference>
<dbReference type="InterPro" id="IPR035673">
    <property type="entry name" value="ERdj5_TRX_N"/>
</dbReference>
<dbReference type="FunFam" id="3.40.30.10:FF:000087">
    <property type="entry name" value="DnaJ homolog subfamily C member 10"/>
    <property type="match status" value="1"/>
</dbReference>
<dbReference type="OMA" id="APTWRKF"/>
<keyword evidence="17" id="KW-1185">Reference proteome</keyword>
<evidence type="ECO:0000256" key="6">
    <source>
        <dbReference type="ARBA" id="ARBA00023002"/>
    </source>
</evidence>
<evidence type="ECO:0000256" key="12">
    <source>
        <dbReference type="SAM" id="Coils"/>
    </source>
</evidence>
<keyword evidence="13" id="KW-1133">Transmembrane helix</keyword>
<keyword evidence="13" id="KW-0812">Transmembrane</keyword>
<dbReference type="CDD" id="cd03003">
    <property type="entry name" value="PDI_a_ERdj5_N"/>
    <property type="match status" value="1"/>
</dbReference>
<proteinExistence type="predicted"/>
<dbReference type="PROSITE" id="PS50076">
    <property type="entry name" value="DNAJ_2"/>
    <property type="match status" value="1"/>
</dbReference>
<dbReference type="GO" id="GO:0036503">
    <property type="term" value="P:ERAD pathway"/>
    <property type="evidence" value="ECO:0007669"/>
    <property type="project" value="Ensembl"/>
</dbReference>
<accession>A0A8I5TQ66</accession>
<dbReference type="PIRSF" id="PIRSF037293">
    <property type="entry name" value="DnaJ_homolog_subfam-C"/>
    <property type="match status" value="1"/>
</dbReference>
<keyword evidence="6" id="KW-0560">Oxidoreductase</keyword>
<dbReference type="SMART" id="SM00271">
    <property type="entry name" value="DnaJ"/>
    <property type="match status" value="1"/>
</dbReference>
<evidence type="ECO:0000256" key="2">
    <source>
        <dbReference type="ARBA" id="ARBA00020920"/>
    </source>
</evidence>
<dbReference type="GO" id="GO:0036498">
    <property type="term" value="P:IRE1-mediated unfolded protein response"/>
    <property type="evidence" value="ECO:0007669"/>
    <property type="project" value="TreeGrafter"/>
</dbReference>
<dbReference type="Pfam" id="PF00085">
    <property type="entry name" value="Thioredoxin"/>
    <property type="match status" value="4"/>
</dbReference>